<proteinExistence type="predicted"/>
<name>A0A225UQM0_9STRA</name>
<sequence length="12" mass="1265">MFPSSAALNLNT</sequence>
<comment type="caution">
    <text evidence="1">The sequence shown here is derived from an EMBL/GenBank/DDBJ whole genome shotgun (WGS) entry which is preliminary data.</text>
</comment>
<organism evidence="1 2">
    <name type="scientific">Phytophthora megakarya</name>
    <dbReference type="NCBI Taxonomy" id="4795"/>
    <lineage>
        <taxon>Eukaryota</taxon>
        <taxon>Sar</taxon>
        <taxon>Stramenopiles</taxon>
        <taxon>Oomycota</taxon>
        <taxon>Peronosporomycetes</taxon>
        <taxon>Peronosporales</taxon>
        <taxon>Peronosporaceae</taxon>
        <taxon>Phytophthora</taxon>
    </lineage>
</organism>
<dbReference type="EMBL" id="NBNE01012989">
    <property type="protein sequence ID" value="OWY95397.1"/>
    <property type="molecule type" value="Genomic_DNA"/>
</dbReference>
<accession>A0A225UQM0</accession>
<dbReference type="Proteomes" id="UP000198211">
    <property type="component" value="Unassembled WGS sequence"/>
</dbReference>
<evidence type="ECO:0000313" key="1">
    <source>
        <dbReference type="EMBL" id="OWY95397.1"/>
    </source>
</evidence>
<reference evidence="2" key="1">
    <citation type="submission" date="2017-03" db="EMBL/GenBank/DDBJ databases">
        <title>Phytopthora megakarya and P. palmivora, two closely related causual agents of cacao black pod achieved similar genome size and gene model numbers by different mechanisms.</title>
        <authorList>
            <person name="Ali S."/>
            <person name="Shao J."/>
            <person name="Larry D.J."/>
            <person name="Kronmiller B."/>
            <person name="Shen D."/>
            <person name="Strem M.D."/>
            <person name="Melnick R.L."/>
            <person name="Guiltinan M.J."/>
            <person name="Tyler B.M."/>
            <person name="Meinhardt L.W."/>
            <person name="Bailey B.A."/>
        </authorList>
    </citation>
    <scope>NUCLEOTIDE SEQUENCE [LARGE SCALE GENOMIC DNA]</scope>
    <source>
        <strain evidence="2">zdho120</strain>
    </source>
</reference>
<gene>
    <name evidence="1" type="ORF">PHMEG_00034609</name>
</gene>
<protein>
    <submittedName>
        <fullName evidence="1">Uncharacterized protein</fullName>
    </submittedName>
</protein>
<evidence type="ECO:0000313" key="2">
    <source>
        <dbReference type="Proteomes" id="UP000198211"/>
    </source>
</evidence>
<keyword evidence="2" id="KW-1185">Reference proteome</keyword>
<feature type="non-terminal residue" evidence="1">
    <location>
        <position position="12"/>
    </location>
</feature>